<name>A0ABX7Y4G4_9ACTN</name>
<dbReference type="RefSeq" id="WP_212321862.1">
    <property type="nucleotide sequence ID" value="NZ_AP024463.1"/>
</dbReference>
<keyword evidence="1" id="KW-0812">Transmembrane</keyword>
<dbReference type="Proteomes" id="UP000678513">
    <property type="component" value="Chromosome"/>
</dbReference>
<organism evidence="2 3">
    <name type="scientific">Arachnia rubra</name>
    <dbReference type="NCBI Taxonomy" id="1547448"/>
    <lineage>
        <taxon>Bacteria</taxon>
        <taxon>Bacillati</taxon>
        <taxon>Actinomycetota</taxon>
        <taxon>Actinomycetes</taxon>
        <taxon>Propionibacteriales</taxon>
        <taxon>Propionibacteriaceae</taxon>
        <taxon>Arachnia</taxon>
    </lineage>
</organism>
<reference evidence="2 3" key="1">
    <citation type="submission" date="2021-03" db="EMBL/GenBank/DDBJ databases">
        <title>Human Oral Microbial Genomes.</title>
        <authorList>
            <person name="Johnston C.D."/>
            <person name="Chen T."/>
            <person name="Dewhirst F.E."/>
        </authorList>
    </citation>
    <scope>NUCLEOTIDE SEQUENCE [LARGE SCALE GENOMIC DNA]</scope>
    <source>
        <strain evidence="2 3">DSMZ 100122</strain>
    </source>
</reference>
<evidence type="ECO:0000313" key="2">
    <source>
        <dbReference type="EMBL" id="QUC07418.1"/>
    </source>
</evidence>
<proteinExistence type="predicted"/>
<feature type="transmembrane region" description="Helical" evidence="1">
    <location>
        <begin position="6"/>
        <end position="25"/>
    </location>
</feature>
<feature type="transmembrane region" description="Helical" evidence="1">
    <location>
        <begin position="61"/>
        <end position="84"/>
    </location>
</feature>
<sequence>MMPFTFVYAVLMVGTLNGVVLLEWFNSSGPSTTRRTRIVVPGRREPWRLPWPMDLAGALKFANIMGIVITGTLLLAIELGFWLFEPSPWRLLPPVTAFVALRVCIPSILKTLAARKREKALRDAELAELGEEEEDPGQ</sequence>
<dbReference type="EMBL" id="CP072384">
    <property type="protein sequence ID" value="QUC07418.1"/>
    <property type="molecule type" value="Genomic_DNA"/>
</dbReference>
<keyword evidence="1" id="KW-0472">Membrane</keyword>
<gene>
    <name evidence="2" type="ORF">J5A65_10790</name>
</gene>
<keyword evidence="3" id="KW-1185">Reference proteome</keyword>
<feature type="transmembrane region" description="Helical" evidence="1">
    <location>
        <begin position="90"/>
        <end position="109"/>
    </location>
</feature>
<evidence type="ECO:0000313" key="3">
    <source>
        <dbReference type="Proteomes" id="UP000678513"/>
    </source>
</evidence>
<keyword evidence="1" id="KW-1133">Transmembrane helix</keyword>
<accession>A0ABX7Y4G4</accession>
<protein>
    <submittedName>
        <fullName evidence="2">Uncharacterized protein</fullName>
    </submittedName>
</protein>
<evidence type="ECO:0000256" key="1">
    <source>
        <dbReference type="SAM" id="Phobius"/>
    </source>
</evidence>